<protein>
    <recommendedName>
        <fullName evidence="4">Peptidase A2 domain-containing protein</fullName>
    </recommendedName>
</protein>
<keyword evidence="3" id="KW-1185">Reference proteome</keyword>
<dbReference type="Pfam" id="PF13650">
    <property type="entry name" value="Asp_protease_2"/>
    <property type="match status" value="1"/>
</dbReference>
<feature type="signal peptide" evidence="1">
    <location>
        <begin position="1"/>
        <end position="19"/>
    </location>
</feature>
<dbReference type="SUPFAM" id="SSF50630">
    <property type="entry name" value="Acid proteases"/>
    <property type="match status" value="1"/>
</dbReference>
<gene>
    <name evidence="2" type="ORF">ARC20_12265</name>
</gene>
<dbReference type="RefSeq" id="WP_057647421.1">
    <property type="nucleotide sequence ID" value="NZ_LLXU01000092.1"/>
</dbReference>
<dbReference type="STRING" id="676599.ARC20_12265"/>
<dbReference type="Gene3D" id="2.40.70.10">
    <property type="entry name" value="Acid Proteases"/>
    <property type="match status" value="1"/>
</dbReference>
<evidence type="ECO:0000313" key="2">
    <source>
        <dbReference type="EMBL" id="KRG41003.1"/>
    </source>
</evidence>
<dbReference type="EMBL" id="LLXU01000092">
    <property type="protein sequence ID" value="KRG41003.1"/>
    <property type="molecule type" value="Genomic_DNA"/>
</dbReference>
<name>A0A0R0A780_9GAMM</name>
<evidence type="ECO:0000313" key="3">
    <source>
        <dbReference type="Proteomes" id="UP000051802"/>
    </source>
</evidence>
<dbReference type="GO" id="GO:0004190">
    <property type="term" value="F:aspartic-type endopeptidase activity"/>
    <property type="evidence" value="ECO:0007669"/>
    <property type="project" value="InterPro"/>
</dbReference>
<dbReference type="OrthoDB" id="6063587at2"/>
<sequence length="306" mass="32835">MSRLVSFLLACCLAGVAHAEAPRVVLDIPADPHAPVIANARLGKQAYRLLVDTGASDLYLDRDQARRTLTALPPSTDPDERTATGLQGDIALEPYAAPATLALGGWTTDTGGQVHAVDMSHLRVLGVDGLIGTRYLSRLNWIWDNRARQLRGYGYGAADFDAARAGLQCVPLFSAEGIPQVVLDVKGDAAPFLVDTGDLNASGSLSAQDHEALDYRGAVIASAPSRALHLDPVSGADLGPLRMTQIGHVLLGTQRLDGLVLHESRADSRLGRAFFAKFERLALDFEGMRLCFSPRETLEPDDLGRY</sequence>
<evidence type="ECO:0000256" key="1">
    <source>
        <dbReference type="SAM" id="SignalP"/>
    </source>
</evidence>
<accession>A0A0R0A780</accession>
<dbReference type="AlphaFoldDB" id="A0A0R0A780"/>
<evidence type="ECO:0008006" key="4">
    <source>
        <dbReference type="Google" id="ProtNLM"/>
    </source>
</evidence>
<comment type="caution">
    <text evidence="2">The sequence shown here is derived from an EMBL/GenBank/DDBJ whole genome shotgun (WGS) entry which is preliminary data.</text>
</comment>
<keyword evidence="1" id="KW-0732">Signal</keyword>
<dbReference type="PROSITE" id="PS00141">
    <property type="entry name" value="ASP_PROTEASE"/>
    <property type="match status" value="1"/>
</dbReference>
<dbReference type="InterPro" id="IPR021109">
    <property type="entry name" value="Peptidase_aspartic_dom_sf"/>
</dbReference>
<dbReference type="Proteomes" id="UP000051802">
    <property type="component" value="Unassembled WGS sequence"/>
</dbReference>
<reference evidence="2 3" key="1">
    <citation type="submission" date="2015-10" db="EMBL/GenBank/DDBJ databases">
        <title>Genome sequencing and analysis of members of genus Stenotrophomonas.</title>
        <authorList>
            <person name="Patil P.P."/>
            <person name="Midha S."/>
            <person name="Patil P.B."/>
        </authorList>
    </citation>
    <scope>NUCLEOTIDE SEQUENCE [LARGE SCALE GENOMIC DNA]</scope>
    <source>
        <strain evidence="2 3">JCM 16536</strain>
    </source>
</reference>
<feature type="chain" id="PRO_5006390347" description="Peptidase A2 domain-containing protein" evidence="1">
    <location>
        <begin position="20"/>
        <end position="306"/>
    </location>
</feature>
<dbReference type="GO" id="GO:0006508">
    <property type="term" value="P:proteolysis"/>
    <property type="evidence" value="ECO:0007669"/>
    <property type="project" value="InterPro"/>
</dbReference>
<proteinExistence type="predicted"/>
<dbReference type="InterPro" id="IPR001969">
    <property type="entry name" value="Aspartic_peptidase_AS"/>
</dbReference>
<organism evidence="2 3">
    <name type="scientific">Stenotrophomonas panacihumi</name>
    <dbReference type="NCBI Taxonomy" id="676599"/>
    <lineage>
        <taxon>Bacteria</taxon>
        <taxon>Pseudomonadati</taxon>
        <taxon>Pseudomonadota</taxon>
        <taxon>Gammaproteobacteria</taxon>
        <taxon>Lysobacterales</taxon>
        <taxon>Lysobacteraceae</taxon>
        <taxon>Stenotrophomonas</taxon>
    </lineage>
</organism>